<dbReference type="EMBL" id="QFXD01000141">
    <property type="protein sequence ID" value="RDH90979.1"/>
    <property type="molecule type" value="Genomic_DNA"/>
</dbReference>
<keyword evidence="8 10" id="KW-0413">Isomerase</keyword>
<feature type="binding site" evidence="10">
    <location>
        <position position="174"/>
    </location>
    <ligand>
        <name>substrate</name>
    </ligand>
</feature>
<dbReference type="GO" id="GO:0097367">
    <property type="term" value="F:carbohydrate derivative binding"/>
    <property type="evidence" value="ECO:0007669"/>
    <property type="project" value="InterPro"/>
</dbReference>
<keyword evidence="5 10" id="KW-0963">Cytoplasm</keyword>
<dbReference type="GO" id="GO:0005737">
    <property type="term" value="C:cytoplasm"/>
    <property type="evidence" value="ECO:0007669"/>
    <property type="project" value="UniProtKB-SubCell"/>
</dbReference>
<dbReference type="NCBIfam" id="NF010546">
    <property type="entry name" value="PRK13936.1"/>
    <property type="match status" value="1"/>
</dbReference>
<name>A0A370DZL4_9GAMM</name>
<proteinExistence type="inferred from homology"/>
<evidence type="ECO:0000313" key="13">
    <source>
        <dbReference type="Proteomes" id="UP000255508"/>
    </source>
</evidence>
<sequence>MELNDRIKQIFEQSIQTKIEAMPLLVDPIAGAAELIVAQLLEGCKILSCGNGGSAGDAQHFSSEMLNRFERERPGLPAIALTTDTSTLTSIANDYSYERVFARQIEALGQPGDLLLAISTSGNSNNVSAAIDAAHEREMAVIALTGKEGGEAAKLLVPGDVEIRVPSGSTARIQEVHLLVIHCLCDLVDQQLLGSE</sequence>
<comment type="cofactor">
    <cofactor evidence="10">
        <name>Zn(2+)</name>
        <dbReference type="ChEBI" id="CHEBI:29105"/>
    </cofactor>
    <text evidence="10">Binds 1 zinc ion per subunit.</text>
</comment>
<dbReference type="EC" id="5.3.1.28" evidence="10"/>
<feature type="binding site" evidence="10">
    <location>
        <position position="174"/>
    </location>
    <ligand>
        <name>Zn(2+)</name>
        <dbReference type="ChEBI" id="CHEBI:29105"/>
    </ligand>
</feature>
<evidence type="ECO:0000256" key="10">
    <source>
        <dbReference type="HAMAP-Rule" id="MF_00067"/>
    </source>
</evidence>
<comment type="similarity">
    <text evidence="4 10">Belongs to the SIS family. GmhA subfamily.</text>
</comment>
<feature type="domain" description="SIS" evidence="11">
    <location>
        <begin position="36"/>
        <end position="196"/>
    </location>
</feature>
<dbReference type="GO" id="GO:0008968">
    <property type="term" value="F:D-sedoheptulose 7-phosphate isomerase activity"/>
    <property type="evidence" value="ECO:0007669"/>
    <property type="project" value="UniProtKB-UniRule"/>
</dbReference>
<dbReference type="PROSITE" id="PS51464">
    <property type="entry name" value="SIS"/>
    <property type="match status" value="1"/>
</dbReference>
<feature type="binding site" evidence="10">
    <location>
        <position position="64"/>
    </location>
    <ligand>
        <name>Zn(2+)</name>
        <dbReference type="ChEBI" id="CHEBI:29105"/>
    </ligand>
</feature>
<evidence type="ECO:0000256" key="2">
    <source>
        <dbReference type="ARBA" id="ARBA00003172"/>
    </source>
</evidence>
<dbReference type="Gene3D" id="3.40.50.10490">
    <property type="entry name" value="Glucose-6-phosphate isomerase like protein, domain 1"/>
    <property type="match status" value="1"/>
</dbReference>
<feature type="binding site" evidence="10">
    <location>
        <position position="64"/>
    </location>
    <ligand>
        <name>substrate</name>
    </ligand>
</feature>
<accession>A0A370DZL4</accession>
<evidence type="ECO:0000313" key="12">
    <source>
        <dbReference type="EMBL" id="RDH90979.1"/>
    </source>
</evidence>
<comment type="catalytic activity">
    <reaction evidence="1 10">
        <text>2 D-sedoheptulose 7-phosphate = D-glycero-alpha-D-manno-heptose 7-phosphate + D-glycero-beta-D-manno-heptose 7-phosphate</text>
        <dbReference type="Rhea" id="RHEA:27489"/>
        <dbReference type="ChEBI" id="CHEBI:57483"/>
        <dbReference type="ChEBI" id="CHEBI:60203"/>
        <dbReference type="ChEBI" id="CHEBI:60204"/>
        <dbReference type="EC" id="5.3.1.28"/>
    </reaction>
</comment>
<dbReference type="AlphaFoldDB" id="A0A370DZL4"/>
<evidence type="ECO:0000259" key="11">
    <source>
        <dbReference type="PROSITE" id="PS51464"/>
    </source>
</evidence>
<dbReference type="InterPro" id="IPR001347">
    <property type="entry name" value="SIS_dom"/>
</dbReference>
<comment type="pathway">
    <text evidence="10">Carbohydrate biosynthesis; D-glycero-D-manno-heptose 7-phosphate biosynthesis; D-glycero-alpha-D-manno-heptose 7-phosphate and D-glycero-beta-D-manno-heptose 7-phosphate from sedoheptulose 7-phosphate: step 1/1.</text>
</comment>
<organism evidence="12 13">
    <name type="scientific">endosymbiont of Lamellibrachia luymesi</name>
    <dbReference type="NCBI Taxonomy" id="2200907"/>
    <lineage>
        <taxon>Bacteria</taxon>
        <taxon>Pseudomonadati</taxon>
        <taxon>Pseudomonadota</taxon>
        <taxon>Gammaproteobacteria</taxon>
        <taxon>sulfur-oxidizing symbionts</taxon>
    </lineage>
</organism>
<evidence type="ECO:0000256" key="8">
    <source>
        <dbReference type="ARBA" id="ARBA00023235"/>
    </source>
</evidence>
<comment type="subcellular location">
    <subcellularLocation>
        <location evidence="3 10">Cytoplasm</location>
    </subcellularLocation>
</comment>
<evidence type="ECO:0000256" key="9">
    <source>
        <dbReference type="ARBA" id="ARBA00023277"/>
    </source>
</evidence>
<dbReference type="InterPro" id="IPR004515">
    <property type="entry name" value="Phosphoheptose_Isoase"/>
</dbReference>
<dbReference type="InterPro" id="IPR050099">
    <property type="entry name" value="SIS_GmhA/DiaA_subfam"/>
</dbReference>
<keyword evidence="7 10" id="KW-0862">Zinc</keyword>
<comment type="miscellaneous">
    <text evidence="10">The reaction produces a racemic mixture of D-glycero-alpha-D-manno-heptose 7-phosphate and D-glycero-beta-D-manno-heptose 7-phosphate.</text>
</comment>
<feature type="binding site" evidence="10">
    <location>
        <begin position="119"/>
        <end position="121"/>
    </location>
    <ligand>
        <name>substrate</name>
    </ligand>
</feature>
<feature type="binding site" evidence="10">
    <location>
        <position position="60"/>
    </location>
    <ligand>
        <name>Zn(2+)</name>
        <dbReference type="ChEBI" id="CHEBI:29105"/>
    </ligand>
</feature>
<comment type="caution">
    <text evidence="12">The sequence shown here is derived from an EMBL/GenBank/DDBJ whole genome shotgun (WGS) entry which is preliminary data.</text>
</comment>
<dbReference type="PANTHER" id="PTHR30390:SF6">
    <property type="entry name" value="DNAA INITIATOR-ASSOCIATING PROTEIN DIAA"/>
    <property type="match status" value="1"/>
</dbReference>
<feature type="binding site" evidence="10">
    <location>
        <begin position="93"/>
        <end position="94"/>
    </location>
    <ligand>
        <name>substrate</name>
    </ligand>
</feature>
<comment type="subunit">
    <text evidence="10">Homotetramer.</text>
</comment>
<dbReference type="GO" id="GO:0005975">
    <property type="term" value="P:carbohydrate metabolic process"/>
    <property type="evidence" value="ECO:0007669"/>
    <property type="project" value="UniProtKB-UniRule"/>
</dbReference>
<dbReference type="InterPro" id="IPR035461">
    <property type="entry name" value="GmhA/DiaA"/>
</dbReference>
<dbReference type="Pfam" id="PF13580">
    <property type="entry name" value="SIS_2"/>
    <property type="match status" value="1"/>
</dbReference>
<evidence type="ECO:0000256" key="1">
    <source>
        <dbReference type="ARBA" id="ARBA00000348"/>
    </source>
</evidence>
<dbReference type="InterPro" id="IPR046348">
    <property type="entry name" value="SIS_dom_sf"/>
</dbReference>
<evidence type="ECO:0000256" key="5">
    <source>
        <dbReference type="ARBA" id="ARBA00022490"/>
    </source>
</evidence>
<dbReference type="GO" id="GO:2001061">
    <property type="term" value="P:D-glycero-D-manno-heptose 7-phosphate biosynthetic process"/>
    <property type="evidence" value="ECO:0007669"/>
    <property type="project" value="UniProtKB-UniPathway"/>
</dbReference>
<evidence type="ECO:0000256" key="3">
    <source>
        <dbReference type="ARBA" id="ARBA00004496"/>
    </source>
</evidence>
<feature type="binding site" evidence="10">
    <location>
        <position position="124"/>
    </location>
    <ligand>
        <name>substrate</name>
    </ligand>
</feature>
<evidence type="ECO:0000256" key="7">
    <source>
        <dbReference type="ARBA" id="ARBA00022833"/>
    </source>
</evidence>
<feature type="binding site" evidence="10">
    <location>
        <begin position="51"/>
        <end position="53"/>
    </location>
    <ligand>
        <name>substrate</name>
    </ligand>
</feature>
<reference evidence="12 13" key="1">
    <citation type="journal article" date="2018" name="ISME J.">
        <title>Endosymbiont genomes yield clues of tubeworm success.</title>
        <authorList>
            <person name="Li Y."/>
            <person name="Liles M.R."/>
            <person name="Halanych K.M."/>
        </authorList>
    </citation>
    <scope>NUCLEOTIDE SEQUENCE [LARGE SCALE GENOMIC DNA]</scope>
    <source>
        <strain evidence="12">A1422</strain>
    </source>
</reference>
<comment type="function">
    <text evidence="2 10">Catalyzes the isomerization of sedoheptulose 7-phosphate in D-glycero-D-manno-heptose 7-phosphate.</text>
</comment>
<keyword evidence="6 10" id="KW-0479">Metal-binding</keyword>
<feature type="binding site" evidence="10">
    <location>
        <position position="182"/>
    </location>
    <ligand>
        <name>Zn(2+)</name>
        <dbReference type="ChEBI" id="CHEBI:29105"/>
    </ligand>
</feature>
<dbReference type="Proteomes" id="UP000255508">
    <property type="component" value="Unassembled WGS sequence"/>
</dbReference>
<dbReference type="SUPFAM" id="SSF53697">
    <property type="entry name" value="SIS domain"/>
    <property type="match status" value="1"/>
</dbReference>
<protein>
    <recommendedName>
        <fullName evidence="10">Phosphoheptose isomerase</fullName>
        <ecNumber evidence="10">5.3.1.28</ecNumber>
    </recommendedName>
    <alternativeName>
        <fullName evidence="10">Sedoheptulose 7-phosphate isomerase</fullName>
    </alternativeName>
</protein>
<dbReference type="PANTHER" id="PTHR30390">
    <property type="entry name" value="SEDOHEPTULOSE 7-PHOSPHATE ISOMERASE / DNAA INITIATOR-ASSOCIATING FACTOR FOR REPLICATION INITIATION"/>
    <property type="match status" value="1"/>
</dbReference>
<keyword evidence="9 10" id="KW-0119">Carbohydrate metabolism</keyword>
<gene>
    <name evidence="10" type="primary">gmhA</name>
    <name evidence="12" type="ORF">DIZ79_07535</name>
</gene>
<dbReference type="CDD" id="cd05006">
    <property type="entry name" value="SIS_GmhA"/>
    <property type="match status" value="1"/>
</dbReference>
<evidence type="ECO:0000256" key="6">
    <source>
        <dbReference type="ARBA" id="ARBA00022723"/>
    </source>
</evidence>
<evidence type="ECO:0000256" key="4">
    <source>
        <dbReference type="ARBA" id="ARBA00009894"/>
    </source>
</evidence>
<dbReference type="HAMAP" id="MF_00067">
    <property type="entry name" value="GmhA"/>
    <property type="match status" value="1"/>
</dbReference>
<dbReference type="GO" id="GO:0008270">
    <property type="term" value="F:zinc ion binding"/>
    <property type="evidence" value="ECO:0007669"/>
    <property type="project" value="UniProtKB-UniRule"/>
</dbReference>
<dbReference type="UniPathway" id="UPA00041">
    <property type="reaction ID" value="UER00436"/>
</dbReference>